<proteinExistence type="predicted"/>
<dbReference type="PANTHER" id="PTHR23507">
    <property type="entry name" value="ZGC:174356"/>
    <property type="match status" value="1"/>
</dbReference>
<feature type="transmembrane region" description="Helical" evidence="5">
    <location>
        <begin position="1169"/>
        <end position="1189"/>
    </location>
</feature>
<dbReference type="InterPro" id="IPR011701">
    <property type="entry name" value="MFS"/>
</dbReference>
<dbReference type="PANTHER" id="PTHR23507:SF1">
    <property type="entry name" value="FI18259P1-RELATED"/>
    <property type="match status" value="1"/>
</dbReference>
<reference evidence="6 7" key="1">
    <citation type="journal article" date="2023" name="Arcadia Sci">
        <title>De novo assembly of a long-read Amblyomma americanum tick genome.</title>
        <authorList>
            <person name="Chou S."/>
            <person name="Poskanzer K.E."/>
            <person name="Rollins M."/>
            <person name="Thuy-Boun P.S."/>
        </authorList>
    </citation>
    <scope>NUCLEOTIDE SEQUENCE [LARGE SCALE GENOMIC DNA]</scope>
    <source>
        <strain evidence="6">F_SG_1</strain>
        <tissue evidence="6">Salivary glands</tissue>
    </source>
</reference>
<organism evidence="6 7">
    <name type="scientific">Amblyomma americanum</name>
    <name type="common">Lone star tick</name>
    <dbReference type="NCBI Taxonomy" id="6943"/>
    <lineage>
        <taxon>Eukaryota</taxon>
        <taxon>Metazoa</taxon>
        <taxon>Ecdysozoa</taxon>
        <taxon>Arthropoda</taxon>
        <taxon>Chelicerata</taxon>
        <taxon>Arachnida</taxon>
        <taxon>Acari</taxon>
        <taxon>Parasitiformes</taxon>
        <taxon>Ixodida</taxon>
        <taxon>Ixodoidea</taxon>
        <taxon>Ixodidae</taxon>
        <taxon>Amblyomminae</taxon>
        <taxon>Amblyomma</taxon>
    </lineage>
</organism>
<keyword evidence="7" id="KW-1185">Reference proteome</keyword>
<accession>A0AAQ4FHA8</accession>
<comment type="caution">
    <text evidence="6">The sequence shown here is derived from an EMBL/GenBank/DDBJ whole genome shotgun (WGS) entry which is preliminary data.</text>
</comment>
<comment type="subcellular location">
    <subcellularLocation>
        <location evidence="1">Membrane</location>
        <topology evidence="1">Multi-pass membrane protein</topology>
    </subcellularLocation>
</comment>
<feature type="transmembrane region" description="Helical" evidence="5">
    <location>
        <begin position="1102"/>
        <end position="1126"/>
    </location>
</feature>
<evidence type="ECO:0000256" key="3">
    <source>
        <dbReference type="ARBA" id="ARBA00022989"/>
    </source>
</evidence>
<feature type="transmembrane region" description="Helical" evidence="5">
    <location>
        <begin position="1008"/>
        <end position="1029"/>
    </location>
</feature>
<evidence type="ECO:0000256" key="5">
    <source>
        <dbReference type="SAM" id="Phobius"/>
    </source>
</evidence>
<dbReference type="Pfam" id="PF07690">
    <property type="entry name" value="MFS_1"/>
    <property type="match status" value="1"/>
</dbReference>
<evidence type="ECO:0000313" key="7">
    <source>
        <dbReference type="Proteomes" id="UP001321473"/>
    </source>
</evidence>
<dbReference type="EMBL" id="JARKHS020002934">
    <property type="protein sequence ID" value="KAK8786165.1"/>
    <property type="molecule type" value="Genomic_DNA"/>
</dbReference>
<protein>
    <recommendedName>
        <fullName evidence="8">Adenylate cyclase</fullName>
    </recommendedName>
</protein>
<gene>
    <name evidence="6" type="ORF">V5799_007468</name>
</gene>
<keyword evidence="3 5" id="KW-1133">Transmembrane helix</keyword>
<sequence>MFLVLGATVHGLNDRTASELLSSWVLDQLVTPLSVFVLETHLPPSGGSCTAGFSTASQPAYGQRHESLKFRGARTFLEQPALKYANPSTLSRCVSVMVGALVFHVVDGHRSELGVPCSHWTQDKLTAYCPRVLEEKGSSTFTSSDEEGYARWSVTESQDDRVCALGLVIFTCITCVSVSTVLLLNFLDYVDEKLSQNWSHYSGSYRGTAYFKRRIYTPGDRAEHFLLCTIIYTHVTYDAQNNSFVPGNLESWSFYLQMNSQYALSGLLPSHEWMNFSRDAHQARSLNHTLTAPRMTGLAFLNVRISKDQVSDLSRALASLAGANPGMFLVLGATFHGLNDHTASELLSSWLLDKLVTPLSVFVLETHLPPSGGSCTAGFSTASQPAYGQRHESLTFRGARTFLELPALKYANASTLARCVSVTAGALVFHVVDGHRAELGVPCSHWTQDKLTAYCPRVLEEEGSSTFTSSDEEGYARWSVTESQDDRVCAQGLVIFTSITCVSVSIVLLLNFLDYVDEKLSQNSSHYGGSYRGTAYFKRRIYTPGDRAEQFLICTVGGNATEVKVYPPDGLCNWIIYTHVTYDAQNNSFMPGNLESWSFYLQMNSQYALSGLLPSHEWMNFSLDAHQARSLNRALTALRMTGLAFLNVRISKDQVSDLSRALASLAGANPGMFLVLGATFHGLNDHTASELLSSWLLDKLVTPLSVFVLETHLPPSGGSCTAGFSTASQPAYGQRHESLTFRGARNFLELPALKYANASTLARCVSVTAGALVFHVVDGHRAELGVPCSHWTLDKLTAYCRLSSVSVNVEARAAYGNTTREFFSFEASEHMWSKMRVVLHSLFLAELPTCLAVYSLHLDAPQGFCPFEQERQELLIKKACLYTLKFNASVCSHLDDYEDIKSDSEQISSAMSTMQMVVAMAPSAIISIFIGPWCDKYGYRTPVVFATLGFLATTVLNLVTVRHMQLPLYANVLASIPDGCSGGLISVFTAVHSQAIVTTGSKRRRGRFFALNMTITLSAPLGGFTGGLIYGRFGWSSVLGVSFLVGTLGLLWACFALGNVVKPENLTDGLALRVRNLFRLDNMYAGLKSTMKRRPNKGRAQLWCLVAATCCVVIDHATMSITYFYVHHMYSWTVARYTVVQTASALVGAAMNLPIIYLFLRVFKVSDPFMALVGVCFIVAEMLILGIAYKEWLYYICKVFAFLSSFDSLVPIAGDVVLTWLFNVSLEFLPGLPGLPFLVAALIACIATGLIAYADHP</sequence>
<feature type="transmembrane region" description="Helical" evidence="5">
    <location>
        <begin position="1234"/>
        <end position="1254"/>
    </location>
</feature>
<feature type="transmembrane region" description="Helical" evidence="5">
    <location>
        <begin position="1138"/>
        <end position="1160"/>
    </location>
</feature>
<feature type="transmembrane region" description="Helical" evidence="5">
    <location>
        <begin position="1035"/>
        <end position="1057"/>
    </location>
</feature>
<evidence type="ECO:0000256" key="4">
    <source>
        <dbReference type="ARBA" id="ARBA00023136"/>
    </source>
</evidence>
<evidence type="ECO:0000313" key="6">
    <source>
        <dbReference type="EMBL" id="KAK8786165.1"/>
    </source>
</evidence>
<dbReference type="GO" id="GO:0016020">
    <property type="term" value="C:membrane"/>
    <property type="evidence" value="ECO:0007669"/>
    <property type="project" value="UniProtKB-SubCell"/>
</dbReference>
<evidence type="ECO:0000256" key="1">
    <source>
        <dbReference type="ARBA" id="ARBA00004141"/>
    </source>
</evidence>
<dbReference type="AlphaFoldDB" id="A0AAQ4FHA8"/>
<feature type="transmembrane region" description="Helical" evidence="5">
    <location>
        <begin position="1201"/>
        <end position="1222"/>
    </location>
</feature>
<name>A0AAQ4FHA8_AMBAM</name>
<dbReference type="SUPFAM" id="SSF103473">
    <property type="entry name" value="MFS general substrate transporter"/>
    <property type="match status" value="1"/>
</dbReference>
<feature type="transmembrane region" description="Helical" evidence="5">
    <location>
        <begin position="939"/>
        <end position="959"/>
    </location>
</feature>
<dbReference type="Gene3D" id="1.20.1250.20">
    <property type="entry name" value="MFS general substrate transporter like domains"/>
    <property type="match status" value="1"/>
</dbReference>
<dbReference type="GO" id="GO:0022857">
    <property type="term" value="F:transmembrane transporter activity"/>
    <property type="evidence" value="ECO:0007669"/>
    <property type="project" value="InterPro"/>
</dbReference>
<dbReference type="InterPro" id="IPR036259">
    <property type="entry name" value="MFS_trans_sf"/>
</dbReference>
<evidence type="ECO:0000256" key="2">
    <source>
        <dbReference type="ARBA" id="ARBA00022692"/>
    </source>
</evidence>
<dbReference type="Proteomes" id="UP001321473">
    <property type="component" value="Unassembled WGS sequence"/>
</dbReference>
<evidence type="ECO:0008006" key="8">
    <source>
        <dbReference type="Google" id="ProtNLM"/>
    </source>
</evidence>
<keyword evidence="4 5" id="KW-0472">Membrane</keyword>
<keyword evidence="2 5" id="KW-0812">Transmembrane</keyword>